<organism evidence="5 6">
    <name type="scientific">Nitrospira japonica</name>
    <dbReference type="NCBI Taxonomy" id="1325564"/>
    <lineage>
        <taxon>Bacteria</taxon>
        <taxon>Pseudomonadati</taxon>
        <taxon>Nitrospirota</taxon>
        <taxon>Nitrospiria</taxon>
        <taxon>Nitrospirales</taxon>
        <taxon>Nitrospiraceae</taxon>
        <taxon>Nitrospira</taxon>
    </lineage>
</organism>
<keyword evidence="1 5" id="KW-0808">Transferase</keyword>
<sequence>MTVSPCEILPATDADLSDILAIEEACFSAPWTRKMMEAEMSGNPFAHFLVARRATAEGGTSASIVGYVCFWIVFEEVRLMNLAVIESMRCKGIATSLVTAALQAGALQSAVRAVLEVRASNGAAQTLYQNLGFRQTGLRPNYYSAPLEDAVLMELDSLAPEAGNRSLAGDHTEGHPSMGQPLKPGGATC</sequence>
<dbReference type="EMBL" id="LT828648">
    <property type="protein sequence ID" value="SLM49536.1"/>
    <property type="molecule type" value="Genomic_DNA"/>
</dbReference>
<accession>A0A1W1I962</accession>
<dbReference type="RefSeq" id="WP_172834379.1">
    <property type="nucleotide sequence ID" value="NZ_LT828648.1"/>
</dbReference>
<evidence type="ECO:0000256" key="3">
    <source>
        <dbReference type="SAM" id="MobiDB-lite"/>
    </source>
</evidence>
<dbReference type="Gene3D" id="3.40.630.30">
    <property type="match status" value="1"/>
</dbReference>
<dbReference type="STRING" id="1325564.NSJP_3369"/>
<feature type="region of interest" description="Disordered" evidence="3">
    <location>
        <begin position="163"/>
        <end position="189"/>
    </location>
</feature>
<evidence type="ECO:0000313" key="6">
    <source>
        <dbReference type="Proteomes" id="UP000192042"/>
    </source>
</evidence>
<evidence type="ECO:0000256" key="1">
    <source>
        <dbReference type="ARBA" id="ARBA00022679"/>
    </source>
</evidence>
<dbReference type="CDD" id="cd04301">
    <property type="entry name" value="NAT_SF"/>
    <property type="match status" value="1"/>
</dbReference>
<evidence type="ECO:0000313" key="5">
    <source>
        <dbReference type="EMBL" id="SLM49536.1"/>
    </source>
</evidence>
<dbReference type="InterPro" id="IPR006464">
    <property type="entry name" value="AcTrfase_RimI/Ard1"/>
</dbReference>
<dbReference type="Pfam" id="PF00583">
    <property type="entry name" value="Acetyltransf_1"/>
    <property type="match status" value="1"/>
</dbReference>
<dbReference type="SUPFAM" id="SSF55729">
    <property type="entry name" value="Acyl-CoA N-acyltransferases (Nat)"/>
    <property type="match status" value="1"/>
</dbReference>
<gene>
    <name evidence="5" type="ORF">NSJP_3369</name>
</gene>
<dbReference type="PANTHER" id="PTHR42919:SF8">
    <property type="entry name" value="N-ALPHA-ACETYLTRANSFERASE 50"/>
    <property type="match status" value="1"/>
</dbReference>
<dbReference type="InterPro" id="IPR016181">
    <property type="entry name" value="Acyl_CoA_acyltransferase"/>
</dbReference>
<dbReference type="PANTHER" id="PTHR42919">
    <property type="entry name" value="N-ALPHA-ACETYLTRANSFERASE"/>
    <property type="match status" value="1"/>
</dbReference>
<dbReference type="InterPro" id="IPR051556">
    <property type="entry name" value="N-term/lysine_N-AcTrnsfr"/>
</dbReference>
<feature type="domain" description="N-acetyltransferase" evidence="4">
    <location>
        <begin position="6"/>
        <end position="158"/>
    </location>
</feature>
<dbReference type="AlphaFoldDB" id="A0A1W1I962"/>
<proteinExistence type="predicted"/>
<name>A0A1W1I962_9BACT</name>
<dbReference type="NCBIfam" id="TIGR01575">
    <property type="entry name" value="rimI"/>
    <property type="match status" value="1"/>
</dbReference>
<reference evidence="5 6" key="1">
    <citation type="submission" date="2017-03" db="EMBL/GenBank/DDBJ databases">
        <authorList>
            <person name="Afonso C.L."/>
            <person name="Miller P.J."/>
            <person name="Scott M.A."/>
            <person name="Spackman E."/>
            <person name="Goraichik I."/>
            <person name="Dimitrov K.M."/>
            <person name="Suarez D.L."/>
            <person name="Swayne D.E."/>
        </authorList>
    </citation>
    <scope>NUCLEOTIDE SEQUENCE [LARGE SCALE GENOMIC DNA]</scope>
    <source>
        <strain evidence="5">Genome sequencing of Nitrospira japonica strain NJ11</strain>
    </source>
</reference>
<evidence type="ECO:0000259" key="4">
    <source>
        <dbReference type="PROSITE" id="PS51186"/>
    </source>
</evidence>
<dbReference type="Proteomes" id="UP000192042">
    <property type="component" value="Chromosome I"/>
</dbReference>
<dbReference type="GO" id="GO:0008080">
    <property type="term" value="F:N-acetyltransferase activity"/>
    <property type="evidence" value="ECO:0007669"/>
    <property type="project" value="InterPro"/>
</dbReference>
<keyword evidence="2 5" id="KW-0012">Acyltransferase</keyword>
<dbReference type="EC" id="2.3.1.128" evidence="5"/>
<dbReference type="KEGG" id="nja:NSJP_3369"/>
<protein>
    <submittedName>
        <fullName evidence="5">Ribosomal-protein-alanine N-acetyltransferase (Modular protein)</fullName>
        <ecNumber evidence="5">2.3.1.128</ecNumber>
    </submittedName>
</protein>
<dbReference type="PROSITE" id="PS51186">
    <property type="entry name" value="GNAT"/>
    <property type="match status" value="1"/>
</dbReference>
<evidence type="ECO:0000256" key="2">
    <source>
        <dbReference type="ARBA" id="ARBA00023315"/>
    </source>
</evidence>
<dbReference type="InterPro" id="IPR000182">
    <property type="entry name" value="GNAT_dom"/>
</dbReference>
<keyword evidence="6" id="KW-1185">Reference proteome</keyword>